<name>A0A9D4RDV8_DREPO</name>
<evidence type="ECO:0000313" key="2">
    <source>
        <dbReference type="Proteomes" id="UP000828390"/>
    </source>
</evidence>
<proteinExistence type="predicted"/>
<accession>A0A9D4RDV8</accession>
<evidence type="ECO:0000313" key="1">
    <source>
        <dbReference type="EMBL" id="KAH3864674.1"/>
    </source>
</evidence>
<comment type="caution">
    <text evidence="1">The sequence shown here is derived from an EMBL/GenBank/DDBJ whole genome shotgun (WGS) entry which is preliminary data.</text>
</comment>
<keyword evidence="2" id="KW-1185">Reference proteome</keyword>
<reference evidence="1" key="2">
    <citation type="submission" date="2020-11" db="EMBL/GenBank/DDBJ databases">
        <authorList>
            <person name="McCartney M.A."/>
            <person name="Auch B."/>
            <person name="Kono T."/>
            <person name="Mallez S."/>
            <person name="Becker A."/>
            <person name="Gohl D.M."/>
            <person name="Silverstein K.A.T."/>
            <person name="Koren S."/>
            <person name="Bechman K.B."/>
            <person name="Herman A."/>
            <person name="Abrahante J.E."/>
            <person name="Garbe J."/>
        </authorList>
    </citation>
    <scope>NUCLEOTIDE SEQUENCE</scope>
    <source>
        <strain evidence="1">Duluth1</strain>
        <tissue evidence="1">Whole animal</tissue>
    </source>
</reference>
<dbReference type="Proteomes" id="UP000828390">
    <property type="component" value="Unassembled WGS sequence"/>
</dbReference>
<dbReference type="EMBL" id="JAIWYP010000002">
    <property type="protein sequence ID" value="KAH3864674.1"/>
    <property type="molecule type" value="Genomic_DNA"/>
</dbReference>
<protein>
    <submittedName>
        <fullName evidence="1">Uncharacterized protein</fullName>
    </submittedName>
</protein>
<organism evidence="1 2">
    <name type="scientific">Dreissena polymorpha</name>
    <name type="common">Zebra mussel</name>
    <name type="synonym">Mytilus polymorpha</name>
    <dbReference type="NCBI Taxonomy" id="45954"/>
    <lineage>
        <taxon>Eukaryota</taxon>
        <taxon>Metazoa</taxon>
        <taxon>Spiralia</taxon>
        <taxon>Lophotrochozoa</taxon>
        <taxon>Mollusca</taxon>
        <taxon>Bivalvia</taxon>
        <taxon>Autobranchia</taxon>
        <taxon>Heteroconchia</taxon>
        <taxon>Euheterodonta</taxon>
        <taxon>Imparidentia</taxon>
        <taxon>Neoheterodontei</taxon>
        <taxon>Myida</taxon>
        <taxon>Dreissenoidea</taxon>
        <taxon>Dreissenidae</taxon>
        <taxon>Dreissena</taxon>
    </lineage>
</organism>
<reference evidence="1" key="1">
    <citation type="journal article" date="2019" name="bioRxiv">
        <title>The Genome of the Zebra Mussel, Dreissena polymorpha: A Resource for Invasive Species Research.</title>
        <authorList>
            <person name="McCartney M.A."/>
            <person name="Auch B."/>
            <person name="Kono T."/>
            <person name="Mallez S."/>
            <person name="Zhang Y."/>
            <person name="Obille A."/>
            <person name="Becker A."/>
            <person name="Abrahante J.E."/>
            <person name="Garbe J."/>
            <person name="Badalamenti J.P."/>
            <person name="Herman A."/>
            <person name="Mangelson H."/>
            <person name="Liachko I."/>
            <person name="Sullivan S."/>
            <person name="Sone E.D."/>
            <person name="Koren S."/>
            <person name="Silverstein K.A.T."/>
            <person name="Beckman K.B."/>
            <person name="Gohl D.M."/>
        </authorList>
    </citation>
    <scope>NUCLEOTIDE SEQUENCE</scope>
    <source>
        <strain evidence="1">Duluth1</strain>
        <tissue evidence="1">Whole animal</tissue>
    </source>
</reference>
<sequence length="92" mass="10316">MHLANTGDEVCIPKYELVKDASFTKTDFDSSRQILLGKGYKDAKEVAILFEETFYNNKDESYRVLCVSEVFNRAVETGSGDKIHCLTTEAIG</sequence>
<dbReference type="AlphaFoldDB" id="A0A9D4RDV8"/>
<gene>
    <name evidence="1" type="ORF">DPMN_027698</name>
</gene>